<feature type="compositionally biased region" description="Basic residues" evidence="1">
    <location>
        <begin position="54"/>
        <end position="66"/>
    </location>
</feature>
<evidence type="ECO:0000256" key="1">
    <source>
        <dbReference type="SAM" id="MobiDB-lite"/>
    </source>
</evidence>
<feature type="region of interest" description="Disordered" evidence="1">
    <location>
        <begin position="52"/>
        <end position="87"/>
    </location>
</feature>
<sequence>MHRNCSKNDSLSSAQLSWTNTCLRWRSNECAAAALVHGERVKLKCRWAMEGKQQHRLTGRQGKRWRRTDGRAGGRNHGDGEDDGPECVRAKDFCAISKLFVDIAYTSSQDLRAKQWTTSPSSTSTSNSTTPNQKLLMP</sequence>
<keyword evidence="2" id="KW-1185">Reference proteome</keyword>
<evidence type="ECO:0000313" key="2">
    <source>
        <dbReference type="Proteomes" id="UP000887572"/>
    </source>
</evidence>
<feature type="compositionally biased region" description="Basic and acidic residues" evidence="1">
    <location>
        <begin position="67"/>
        <end position="79"/>
    </location>
</feature>
<dbReference type="WBParaSite" id="Gr19_v10_g7252.t1">
    <property type="protein sequence ID" value="Gr19_v10_g7252.t1"/>
    <property type="gene ID" value="Gr19_v10_g7252"/>
</dbReference>
<dbReference type="Proteomes" id="UP000887572">
    <property type="component" value="Unplaced"/>
</dbReference>
<organism evidence="2 3">
    <name type="scientific">Globodera rostochiensis</name>
    <name type="common">Golden nematode worm</name>
    <name type="synonym">Heterodera rostochiensis</name>
    <dbReference type="NCBI Taxonomy" id="31243"/>
    <lineage>
        <taxon>Eukaryota</taxon>
        <taxon>Metazoa</taxon>
        <taxon>Ecdysozoa</taxon>
        <taxon>Nematoda</taxon>
        <taxon>Chromadorea</taxon>
        <taxon>Rhabditida</taxon>
        <taxon>Tylenchina</taxon>
        <taxon>Tylenchomorpha</taxon>
        <taxon>Tylenchoidea</taxon>
        <taxon>Heteroderidae</taxon>
        <taxon>Heteroderinae</taxon>
        <taxon>Globodera</taxon>
    </lineage>
</organism>
<proteinExistence type="predicted"/>
<reference evidence="3" key="1">
    <citation type="submission" date="2022-11" db="UniProtKB">
        <authorList>
            <consortium name="WormBaseParasite"/>
        </authorList>
    </citation>
    <scope>IDENTIFICATION</scope>
</reference>
<accession>A0A914I3U9</accession>
<feature type="region of interest" description="Disordered" evidence="1">
    <location>
        <begin position="115"/>
        <end position="138"/>
    </location>
</feature>
<dbReference type="AlphaFoldDB" id="A0A914I3U9"/>
<evidence type="ECO:0000313" key="3">
    <source>
        <dbReference type="WBParaSite" id="Gr19_v10_g7252.t1"/>
    </source>
</evidence>
<name>A0A914I3U9_GLORO</name>
<feature type="compositionally biased region" description="Low complexity" evidence="1">
    <location>
        <begin position="117"/>
        <end position="132"/>
    </location>
</feature>
<protein>
    <submittedName>
        <fullName evidence="3">Uncharacterized protein</fullName>
    </submittedName>
</protein>